<proteinExistence type="predicted"/>
<accession>A0A291HML1</accession>
<dbReference type="EMBL" id="CP012621">
    <property type="protein sequence ID" value="ATG73466.1"/>
    <property type="molecule type" value="Genomic_DNA"/>
</dbReference>
<dbReference type="PANTHER" id="PTHR32089">
    <property type="entry name" value="METHYL-ACCEPTING CHEMOTAXIS PROTEIN MCPB"/>
    <property type="match status" value="1"/>
</dbReference>
<feature type="domain" description="Methyl-accepting transducer" evidence="5">
    <location>
        <begin position="61"/>
        <end position="214"/>
    </location>
</feature>
<gene>
    <name evidence="6" type="ORF">AN401_05945</name>
</gene>
<keyword evidence="2 3" id="KW-0807">Transducer</keyword>
<dbReference type="Gene3D" id="6.10.250.3200">
    <property type="match status" value="1"/>
</dbReference>
<dbReference type="InterPro" id="IPR004089">
    <property type="entry name" value="MCPsignal_dom"/>
</dbReference>
<dbReference type="PANTHER" id="PTHR32089:SF112">
    <property type="entry name" value="LYSOZYME-LIKE PROTEIN-RELATED"/>
    <property type="match status" value="1"/>
</dbReference>
<dbReference type="SUPFAM" id="SSF58104">
    <property type="entry name" value="Methyl-accepting chemotaxis protein (MCP) signaling domain"/>
    <property type="match status" value="1"/>
</dbReference>
<dbReference type="Pfam" id="PF00015">
    <property type="entry name" value="MCPsignal"/>
    <property type="match status" value="1"/>
</dbReference>
<dbReference type="GO" id="GO:0016020">
    <property type="term" value="C:membrane"/>
    <property type="evidence" value="ECO:0007669"/>
    <property type="project" value="UniProtKB-SubCell"/>
</dbReference>
<feature type="coiled-coil region" evidence="4">
    <location>
        <begin position="3"/>
        <end position="51"/>
    </location>
</feature>
<dbReference type="Gene3D" id="1.20.120.30">
    <property type="entry name" value="Aspartate receptor, ligand-binding domain"/>
    <property type="match status" value="1"/>
</dbReference>
<dbReference type="GO" id="GO:0006935">
    <property type="term" value="P:chemotaxis"/>
    <property type="evidence" value="ECO:0007669"/>
    <property type="project" value="UniProtKB-ARBA"/>
</dbReference>
<dbReference type="SMART" id="SM00283">
    <property type="entry name" value="MA"/>
    <property type="match status" value="1"/>
</dbReference>
<dbReference type="Pfam" id="PF13682">
    <property type="entry name" value="CZB"/>
    <property type="match status" value="1"/>
</dbReference>
<name>A0A291HML1_9GAMM</name>
<dbReference type="KEGG" id="zdf:AN401_05945"/>
<evidence type="ECO:0000313" key="7">
    <source>
        <dbReference type="Proteomes" id="UP000217763"/>
    </source>
</evidence>
<keyword evidence="7" id="KW-1185">Reference proteome</keyword>
<evidence type="ECO:0000313" key="6">
    <source>
        <dbReference type="EMBL" id="ATG73466.1"/>
    </source>
</evidence>
<dbReference type="RefSeq" id="WP_096778802.1">
    <property type="nucleotide sequence ID" value="NZ_CP012621.1"/>
</dbReference>
<dbReference type="InterPro" id="IPR025991">
    <property type="entry name" value="Chemoreceptor_zinc-bind_dom"/>
</dbReference>
<protein>
    <recommendedName>
        <fullName evidence="5">Methyl-accepting transducer domain-containing protein</fullName>
    </recommendedName>
</protein>
<keyword evidence="4" id="KW-0175">Coiled coil</keyword>
<evidence type="ECO:0000256" key="4">
    <source>
        <dbReference type="SAM" id="Coils"/>
    </source>
</evidence>
<sequence>MLFKRNRARLAELEQQCQQQRQQLQQLTTALADKERELAERQARVAELEDRQLLSQGVFGSMASFGQSLDGLCFSFGSLSSNLDREQATAISAAGQSERAKTILGGIADNLHTLSATTDTTADGVERLSQQAGQIGRIVQLIREVADQTNLLALNAAIEAARAAEAGRGFAVVADEVRKLAERTGNATTEIAGLVDAIQQETHSTRTAMTESARLARLCAEESGIAADDMTRLNRLAHHMERAVVDAARLSGVELANIEELQLKLEVYRVFMEQSDSRPEQIPDETQCRLGQWYYQGEGKTLFAGNADYRALETPHQAMHRFARDAIRHYYAREYPQALAALQGMEQANLNVINGMEKMLAPLRDTGEKTGRQAA</sequence>
<dbReference type="Proteomes" id="UP000217763">
    <property type="component" value="Chromosome"/>
</dbReference>
<dbReference type="PROSITE" id="PS50111">
    <property type="entry name" value="CHEMOTAXIS_TRANSDUC_2"/>
    <property type="match status" value="1"/>
</dbReference>
<organism evidence="6 7">
    <name type="scientific">Zobellella denitrificans</name>
    <dbReference type="NCBI Taxonomy" id="347534"/>
    <lineage>
        <taxon>Bacteria</taxon>
        <taxon>Pseudomonadati</taxon>
        <taxon>Pseudomonadota</taxon>
        <taxon>Gammaproteobacteria</taxon>
        <taxon>Aeromonadales</taxon>
        <taxon>Aeromonadaceae</taxon>
        <taxon>Zobellella</taxon>
    </lineage>
</organism>
<evidence type="ECO:0000259" key="5">
    <source>
        <dbReference type="PROSITE" id="PS50111"/>
    </source>
</evidence>
<comment type="subcellular location">
    <subcellularLocation>
        <location evidence="1">Membrane</location>
    </subcellularLocation>
</comment>
<evidence type="ECO:0000256" key="2">
    <source>
        <dbReference type="ARBA" id="ARBA00023224"/>
    </source>
</evidence>
<reference evidence="7" key="1">
    <citation type="submission" date="2015-09" db="EMBL/GenBank/DDBJ databases">
        <authorList>
            <person name="Shao Z."/>
            <person name="Wang L."/>
        </authorList>
    </citation>
    <scope>NUCLEOTIDE SEQUENCE [LARGE SCALE GENOMIC DNA]</scope>
    <source>
        <strain evidence="7">F13-1</strain>
    </source>
</reference>
<evidence type="ECO:0000256" key="3">
    <source>
        <dbReference type="PROSITE-ProRule" id="PRU00284"/>
    </source>
</evidence>
<evidence type="ECO:0000256" key="1">
    <source>
        <dbReference type="ARBA" id="ARBA00004370"/>
    </source>
</evidence>
<dbReference type="AlphaFoldDB" id="A0A291HML1"/>
<dbReference type="GO" id="GO:0007165">
    <property type="term" value="P:signal transduction"/>
    <property type="evidence" value="ECO:0007669"/>
    <property type="project" value="UniProtKB-KW"/>
</dbReference>